<comment type="caution">
    <text evidence="2">The sequence shown here is derived from an EMBL/GenBank/DDBJ whole genome shotgun (WGS) entry which is preliminary data.</text>
</comment>
<proteinExistence type="predicted"/>
<protein>
    <recommendedName>
        <fullName evidence="4">DUF2188 domain-containing protein</fullName>
    </recommendedName>
</protein>
<dbReference type="RefSeq" id="WP_132107728.1">
    <property type="nucleotide sequence ID" value="NZ_SMLB01000070.1"/>
</dbReference>
<evidence type="ECO:0000256" key="1">
    <source>
        <dbReference type="SAM" id="MobiDB-lite"/>
    </source>
</evidence>
<reference evidence="2 3" key="1">
    <citation type="submission" date="2019-02" db="EMBL/GenBank/DDBJ databases">
        <title>Draft genome sequences of novel Actinobacteria.</title>
        <authorList>
            <person name="Sahin N."/>
            <person name="Ay H."/>
            <person name="Saygin H."/>
        </authorList>
    </citation>
    <scope>NUCLEOTIDE SEQUENCE [LARGE SCALE GENOMIC DNA]</scope>
    <source>
        <strain evidence="2 3">8K307</strain>
    </source>
</reference>
<gene>
    <name evidence="2" type="ORF">E1262_28480</name>
</gene>
<dbReference type="EMBL" id="SMLB01000070">
    <property type="protein sequence ID" value="TDD64361.1"/>
    <property type="molecule type" value="Genomic_DNA"/>
</dbReference>
<organism evidence="2 3">
    <name type="scientific">Jiangella aurantiaca</name>
    <dbReference type="NCBI Taxonomy" id="2530373"/>
    <lineage>
        <taxon>Bacteria</taxon>
        <taxon>Bacillati</taxon>
        <taxon>Actinomycetota</taxon>
        <taxon>Actinomycetes</taxon>
        <taxon>Jiangellales</taxon>
        <taxon>Jiangellaceae</taxon>
        <taxon>Jiangella</taxon>
    </lineage>
</organism>
<feature type="region of interest" description="Disordered" evidence="1">
    <location>
        <begin position="69"/>
        <end position="92"/>
    </location>
</feature>
<name>A0A4R4ZYL0_9ACTN</name>
<accession>A0A4R4ZYL0</accession>
<evidence type="ECO:0008006" key="4">
    <source>
        <dbReference type="Google" id="ProtNLM"/>
    </source>
</evidence>
<keyword evidence="3" id="KW-1185">Reference proteome</keyword>
<evidence type="ECO:0000313" key="3">
    <source>
        <dbReference type="Proteomes" id="UP000295217"/>
    </source>
</evidence>
<sequence>MQLLPGVHRVLSSPAAVIETAHEGIEWATRRSDRGTTLARYKVNDKWVTVKNGRGETIRYGTKRAAKAAANAEEVKVRERTSRDPAVSRRCR</sequence>
<evidence type="ECO:0000313" key="2">
    <source>
        <dbReference type="EMBL" id="TDD64361.1"/>
    </source>
</evidence>
<dbReference type="Proteomes" id="UP000295217">
    <property type="component" value="Unassembled WGS sequence"/>
</dbReference>
<dbReference type="AlphaFoldDB" id="A0A4R4ZYL0"/>
<feature type="compositionally biased region" description="Basic and acidic residues" evidence="1">
    <location>
        <begin position="73"/>
        <end position="92"/>
    </location>
</feature>